<reference evidence="2" key="1">
    <citation type="journal article" date="2023" name="Mol. Phylogenet. Evol.">
        <title>Genome-scale phylogeny and comparative genomics of the fungal order Sordariales.</title>
        <authorList>
            <person name="Hensen N."/>
            <person name="Bonometti L."/>
            <person name="Westerberg I."/>
            <person name="Brannstrom I.O."/>
            <person name="Guillou S."/>
            <person name="Cros-Aarteil S."/>
            <person name="Calhoun S."/>
            <person name="Haridas S."/>
            <person name="Kuo A."/>
            <person name="Mondo S."/>
            <person name="Pangilinan J."/>
            <person name="Riley R."/>
            <person name="LaButti K."/>
            <person name="Andreopoulos B."/>
            <person name="Lipzen A."/>
            <person name="Chen C."/>
            <person name="Yan M."/>
            <person name="Daum C."/>
            <person name="Ng V."/>
            <person name="Clum A."/>
            <person name="Steindorff A."/>
            <person name="Ohm R.A."/>
            <person name="Martin F."/>
            <person name="Silar P."/>
            <person name="Natvig D.O."/>
            <person name="Lalanne C."/>
            <person name="Gautier V."/>
            <person name="Ament-Velasquez S.L."/>
            <person name="Kruys A."/>
            <person name="Hutchinson M.I."/>
            <person name="Powell A.J."/>
            <person name="Barry K."/>
            <person name="Miller A.N."/>
            <person name="Grigoriev I.V."/>
            <person name="Debuchy R."/>
            <person name="Gladieux P."/>
            <person name="Hiltunen Thoren M."/>
            <person name="Johannesson H."/>
        </authorList>
    </citation>
    <scope>NUCLEOTIDE SEQUENCE</scope>
    <source>
        <strain evidence="2">CBS 232.78</strain>
    </source>
</reference>
<evidence type="ECO:0000256" key="1">
    <source>
        <dbReference type="SAM" id="Phobius"/>
    </source>
</evidence>
<dbReference type="EMBL" id="JAULSW010000005">
    <property type="protein sequence ID" value="KAK3381542.1"/>
    <property type="molecule type" value="Genomic_DNA"/>
</dbReference>
<gene>
    <name evidence="2" type="ORF">B0H63DRAFT_207965</name>
</gene>
<keyword evidence="1" id="KW-0472">Membrane</keyword>
<dbReference type="AlphaFoldDB" id="A0AAE0NHD2"/>
<keyword evidence="1" id="KW-1133">Transmembrane helix</keyword>
<keyword evidence="3" id="KW-1185">Reference proteome</keyword>
<comment type="caution">
    <text evidence="2">The sequence shown here is derived from an EMBL/GenBank/DDBJ whole genome shotgun (WGS) entry which is preliminary data.</text>
</comment>
<sequence length="204" mass="23111">MQCSPSNLLLTCLGRSQGPWPNHHHVEVIPASLSHGVWRESMMIGTTWRLELSSLFPIFSLAARLPRPITKDQPATFSFSLHIHAHSHTRSHVSLSQTVCLVLVTAEASFLFHLFYVSKLALALAYLICTHLPLRRRAVLTNAICQWHVYSDDCSLRASFFQYWGRSLGTLPTRYPAYTYPLNIFLYLSLPSLFFSLSPVIPAK</sequence>
<evidence type="ECO:0000313" key="3">
    <source>
        <dbReference type="Proteomes" id="UP001285441"/>
    </source>
</evidence>
<organism evidence="2 3">
    <name type="scientific">Podospora didyma</name>
    <dbReference type="NCBI Taxonomy" id="330526"/>
    <lineage>
        <taxon>Eukaryota</taxon>
        <taxon>Fungi</taxon>
        <taxon>Dikarya</taxon>
        <taxon>Ascomycota</taxon>
        <taxon>Pezizomycotina</taxon>
        <taxon>Sordariomycetes</taxon>
        <taxon>Sordariomycetidae</taxon>
        <taxon>Sordariales</taxon>
        <taxon>Podosporaceae</taxon>
        <taxon>Podospora</taxon>
    </lineage>
</organism>
<dbReference type="Proteomes" id="UP001285441">
    <property type="component" value="Unassembled WGS sequence"/>
</dbReference>
<name>A0AAE0NHD2_9PEZI</name>
<proteinExistence type="predicted"/>
<protein>
    <submittedName>
        <fullName evidence="2">Uncharacterized protein</fullName>
    </submittedName>
</protein>
<keyword evidence="1" id="KW-0812">Transmembrane</keyword>
<reference evidence="2" key="2">
    <citation type="submission" date="2023-06" db="EMBL/GenBank/DDBJ databases">
        <authorList>
            <consortium name="Lawrence Berkeley National Laboratory"/>
            <person name="Haridas S."/>
            <person name="Hensen N."/>
            <person name="Bonometti L."/>
            <person name="Westerberg I."/>
            <person name="Brannstrom I.O."/>
            <person name="Guillou S."/>
            <person name="Cros-Aarteil S."/>
            <person name="Calhoun S."/>
            <person name="Kuo A."/>
            <person name="Mondo S."/>
            <person name="Pangilinan J."/>
            <person name="Riley R."/>
            <person name="LaButti K."/>
            <person name="Andreopoulos B."/>
            <person name="Lipzen A."/>
            <person name="Chen C."/>
            <person name="Yanf M."/>
            <person name="Daum C."/>
            <person name="Ng V."/>
            <person name="Clum A."/>
            <person name="Steindorff A."/>
            <person name="Ohm R."/>
            <person name="Martin F."/>
            <person name="Silar P."/>
            <person name="Natvig D."/>
            <person name="Lalanne C."/>
            <person name="Gautier V."/>
            <person name="Ament-velasquez S.L."/>
            <person name="Kruys A."/>
            <person name="Hutchinson M.I."/>
            <person name="Powell A.J."/>
            <person name="Barry K."/>
            <person name="Miller A.N."/>
            <person name="Grigoriev I.V."/>
            <person name="Debuchy R."/>
            <person name="Gladieux P."/>
            <person name="Thoren M.H."/>
            <person name="Johannesson H."/>
        </authorList>
    </citation>
    <scope>NUCLEOTIDE SEQUENCE</scope>
    <source>
        <strain evidence="2">CBS 232.78</strain>
    </source>
</reference>
<feature type="transmembrane region" description="Helical" evidence="1">
    <location>
        <begin position="184"/>
        <end position="201"/>
    </location>
</feature>
<feature type="transmembrane region" description="Helical" evidence="1">
    <location>
        <begin position="110"/>
        <end position="129"/>
    </location>
</feature>
<evidence type="ECO:0000313" key="2">
    <source>
        <dbReference type="EMBL" id="KAK3381542.1"/>
    </source>
</evidence>
<accession>A0AAE0NHD2</accession>